<comment type="caution">
    <text evidence="1">The sequence shown here is derived from an EMBL/GenBank/DDBJ whole genome shotgun (WGS) entry which is preliminary data.</text>
</comment>
<organism evidence="1 2">
    <name type="scientific">Cryomyces antarcticus</name>
    <dbReference type="NCBI Taxonomy" id="329879"/>
    <lineage>
        <taxon>Eukaryota</taxon>
        <taxon>Fungi</taxon>
        <taxon>Dikarya</taxon>
        <taxon>Ascomycota</taxon>
        <taxon>Pezizomycotina</taxon>
        <taxon>Dothideomycetes</taxon>
        <taxon>Dothideomycetes incertae sedis</taxon>
        <taxon>Cryomyces</taxon>
    </lineage>
</organism>
<protein>
    <submittedName>
        <fullName evidence="1">Uncharacterized protein</fullName>
    </submittedName>
</protein>
<dbReference type="EMBL" id="JAVRRA010016591">
    <property type="protein sequence ID" value="KAK5201526.1"/>
    <property type="molecule type" value="Genomic_DNA"/>
</dbReference>
<accession>A0ABR0LR39</accession>
<sequence length="88" mass="9869">SIVAICIGQTTFEERRHQVTLMREMCSAAGFAGIWLDMDPVVSNVACSAMAELVDIPEGRFGKDVNRGYGFTDEHLNFLQNDEQPRVY</sequence>
<proteinExistence type="predicted"/>
<evidence type="ECO:0000313" key="2">
    <source>
        <dbReference type="Proteomes" id="UP001357485"/>
    </source>
</evidence>
<gene>
    <name evidence="1" type="ORF">LTR16_002373</name>
</gene>
<evidence type="ECO:0000313" key="1">
    <source>
        <dbReference type="EMBL" id="KAK5201526.1"/>
    </source>
</evidence>
<name>A0ABR0LR39_9PEZI</name>
<keyword evidence="2" id="KW-1185">Reference proteome</keyword>
<dbReference type="Proteomes" id="UP001357485">
    <property type="component" value="Unassembled WGS sequence"/>
</dbReference>
<reference evidence="1 2" key="1">
    <citation type="submission" date="2023-08" db="EMBL/GenBank/DDBJ databases">
        <title>Black Yeasts Isolated from many extreme environments.</title>
        <authorList>
            <person name="Coleine C."/>
            <person name="Stajich J.E."/>
            <person name="Selbmann L."/>
        </authorList>
    </citation>
    <scope>NUCLEOTIDE SEQUENCE [LARGE SCALE GENOMIC DNA]</scope>
    <source>
        <strain evidence="1 2">CCFEE 536</strain>
    </source>
</reference>
<feature type="non-terminal residue" evidence="1">
    <location>
        <position position="1"/>
    </location>
</feature>